<protein>
    <submittedName>
        <fullName evidence="2">Uncharacterized protein</fullName>
    </submittedName>
</protein>
<keyword evidence="1" id="KW-0472">Membrane</keyword>
<comment type="caution">
    <text evidence="2">The sequence shown here is derived from an EMBL/GenBank/DDBJ whole genome shotgun (WGS) entry which is preliminary data.</text>
</comment>
<sequence>MRTLGRLTIVWTVLLFYGFLPWNSGKFSPEDFEEKLVALYKVIDYIRQRPGQMNADVTFSVTIVEANVAATLLHENVRYVGNQYRRALMFILKLSDLTRRCLLYKVTPESEDVELLHKTLNYPVLWMKKVSWRRGALKEGRINPNLTYRDVHKLVMQGTPKEEESDRCLAEIVRNKLNADNKILDLCLDVLTSQGPSRVRGYPLTHRLLLIQIAKAMKCDKGLASTELTLSYCSAILQDLIDVETAGFPYQTPDLMLEQVVLCGMEGFLEFTGKHYERLVLSWSHPSGCFSSFGNTFHKNRTARVSRRASSQTDFGCDSHATGLAAAALSLFIRENLENIETSEE</sequence>
<feature type="transmembrane region" description="Helical" evidence="1">
    <location>
        <begin position="7"/>
        <end position="24"/>
    </location>
</feature>
<dbReference type="Pfam" id="PF15882">
    <property type="entry name" value="DUF4735"/>
    <property type="match status" value="1"/>
</dbReference>
<reference evidence="2 3" key="1">
    <citation type="submission" date="2024-08" db="EMBL/GenBank/DDBJ databases">
        <authorList>
            <person name="Will J Nash"/>
            <person name="Angela Man"/>
            <person name="Seanna McTaggart"/>
            <person name="Kendall Baker"/>
            <person name="Tom Barker"/>
            <person name="Leah Catchpole"/>
            <person name="Alex Durrant"/>
            <person name="Karim Gharbi"/>
            <person name="Naomi Irish"/>
            <person name="Gemy Kaithakottil"/>
            <person name="Debby Ku"/>
            <person name="Aaliyah Providence"/>
            <person name="Felix Shaw"/>
            <person name="David Swarbreck"/>
            <person name="Chris Watkins"/>
            <person name="Ann M. McCartney"/>
            <person name="Giulio Formenti"/>
            <person name="Alice Mouton"/>
            <person name="Noel Vella"/>
            <person name="Bjorn M von Reumont"/>
            <person name="Adriana Vella"/>
            <person name="Wilfried Haerty"/>
        </authorList>
    </citation>
    <scope>NUCLEOTIDE SEQUENCE [LARGE SCALE GENOMIC DNA]</scope>
</reference>
<evidence type="ECO:0000313" key="3">
    <source>
        <dbReference type="Proteomes" id="UP001642520"/>
    </source>
</evidence>
<keyword evidence="3" id="KW-1185">Reference proteome</keyword>
<accession>A0ABP1N5X7</accession>
<keyword evidence="1" id="KW-0812">Transmembrane</keyword>
<evidence type="ECO:0000313" key="2">
    <source>
        <dbReference type="EMBL" id="CAL7936370.1"/>
    </source>
</evidence>
<organism evidence="2 3">
    <name type="scientific">Xylocopa violacea</name>
    <name type="common">Violet carpenter bee</name>
    <name type="synonym">Apis violacea</name>
    <dbReference type="NCBI Taxonomy" id="135666"/>
    <lineage>
        <taxon>Eukaryota</taxon>
        <taxon>Metazoa</taxon>
        <taxon>Ecdysozoa</taxon>
        <taxon>Arthropoda</taxon>
        <taxon>Hexapoda</taxon>
        <taxon>Insecta</taxon>
        <taxon>Pterygota</taxon>
        <taxon>Neoptera</taxon>
        <taxon>Endopterygota</taxon>
        <taxon>Hymenoptera</taxon>
        <taxon>Apocrita</taxon>
        <taxon>Aculeata</taxon>
        <taxon>Apoidea</taxon>
        <taxon>Anthophila</taxon>
        <taxon>Apidae</taxon>
        <taxon>Xylocopa</taxon>
        <taxon>Xylocopa</taxon>
    </lineage>
</organism>
<proteinExistence type="predicted"/>
<evidence type="ECO:0000256" key="1">
    <source>
        <dbReference type="SAM" id="Phobius"/>
    </source>
</evidence>
<dbReference type="Proteomes" id="UP001642520">
    <property type="component" value="Unassembled WGS sequence"/>
</dbReference>
<name>A0ABP1N5X7_XYLVO</name>
<dbReference type="PANTHER" id="PTHR33539:SF1">
    <property type="entry name" value="UPF0764 PROTEIN C16ORF89"/>
    <property type="match status" value="1"/>
</dbReference>
<dbReference type="InterPro" id="IPR031751">
    <property type="entry name" value="DUF4735"/>
</dbReference>
<keyword evidence="1" id="KW-1133">Transmembrane helix</keyword>
<gene>
    <name evidence="2" type="ORF">XYLVIOL_LOCUS2116</name>
</gene>
<dbReference type="PANTHER" id="PTHR33539">
    <property type="entry name" value="UPF0764 PROTEIN C16ORF89"/>
    <property type="match status" value="1"/>
</dbReference>
<dbReference type="EMBL" id="CAXAJV020001287">
    <property type="protein sequence ID" value="CAL7936370.1"/>
    <property type="molecule type" value="Genomic_DNA"/>
</dbReference>